<evidence type="ECO:0000313" key="1">
    <source>
        <dbReference type="EMBL" id="KKN31911.1"/>
    </source>
</evidence>
<gene>
    <name evidence="1" type="ORF">LCGC14_0819120</name>
</gene>
<reference evidence="1" key="1">
    <citation type="journal article" date="2015" name="Nature">
        <title>Complex archaea that bridge the gap between prokaryotes and eukaryotes.</title>
        <authorList>
            <person name="Spang A."/>
            <person name="Saw J.H."/>
            <person name="Jorgensen S.L."/>
            <person name="Zaremba-Niedzwiedzka K."/>
            <person name="Martijn J."/>
            <person name="Lind A.E."/>
            <person name="van Eijk R."/>
            <person name="Schleper C."/>
            <person name="Guy L."/>
            <person name="Ettema T.J."/>
        </authorList>
    </citation>
    <scope>NUCLEOTIDE SEQUENCE</scope>
</reference>
<dbReference type="Gene3D" id="3.40.1390.20">
    <property type="entry name" value="HprK N-terminal domain-like"/>
    <property type="match status" value="1"/>
</dbReference>
<evidence type="ECO:0008006" key="2">
    <source>
        <dbReference type="Google" id="ProtNLM"/>
    </source>
</evidence>
<dbReference type="InterPro" id="IPR028979">
    <property type="entry name" value="Ser_kin/Pase_Hpr-like_N_sf"/>
</dbReference>
<proteinExistence type="predicted"/>
<name>A0A0F9S4F2_9ZZZZ</name>
<organism evidence="1">
    <name type="scientific">marine sediment metagenome</name>
    <dbReference type="NCBI Taxonomy" id="412755"/>
    <lineage>
        <taxon>unclassified sequences</taxon>
        <taxon>metagenomes</taxon>
        <taxon>ecological metagenomes</taxon>
    </lineage>
</organism>
<dbReference type="EMBL" id="LAZR01002293">
    <property type="protein sequence ID" value="KKN31911.1"/>
    <property type="molecule type" value="Genomic_DNA"/>
</dbReference>
<sequence length="127" mass="13695">MPKKTKMTLKEIKELLQAEVIIGIDSLDLEIEFAGGSDLMSDVLAFGKPGILLLTGLSNAQSVRTANIIDAKAIVYVRGKKPDKMGIEEAREKGIPLLSTKYMMFSACGLLFSHGLPGVSGLTSKKR</sequence>
<dbReference type="AlphaFoldDB" id="A0A0F9S4F2"/>
<dbReference type="SUPFAM" id="SSF75138">
    <property type="entry name" value="HprK N-terminal domain-like"/>
    <property type="match status" value="1"/>
</dbReference>
<accession>A0A0F9S4F2</accession>
<protein>
    <recommendedName>
        <fullName evidence="2">DRTGG domain-containing protein</fullName>
    </recommendedName>
</protein>
<comment type="caution">
    <text evidence="1">The sequence shown here is derived from an EMBL/GenBank/DDBJ whole genome shotgun (WGS) entry which is preliminary data.</text>
</comment>